<keyword evidence="3" id="KW-1185">Reference proteome</keyword>
<feature type="transmembrane region" description="Helical" evidence="1">
    <location>
        <begin position="30"/>
        <end position="49"/>
    </location>
</feature>
<keyword evidence="2" id="KW-0328">Glycosyltransferase</keyword>
<reference evidence="3" key="1">
    <citation type="submission" date="2016-08" db="EMBL/GenBank/DDBJ databases">
        <authorList>
            <person name="Varghese N."/>
            <person name="Submissions Spin"/>
        </authorList>
    </citation>
    <scope>NUCLEOTIDE SEQUENCE [LARGE SCALE GENOMIC DNA]</scope>
    <source>
        <strain evidence="3">ERR11</strain>
    </source>
</reference>
<feature type="transmembrane region" description="Helical" evidence="1">
    <location>
        <begin position="301"/>
        <end position="317"/>
    </location>
</feature>
<proteinExistence type="predicted"/>
<evidence type="ECO:0000256" key="1">
    <source>
        <dbReference type="SAM" id="Phobius"/>
    </source>
</evidence>
<keyword evidence="1" id="KW-1133">Transmembrane helix</keyword>
<feature type="transmembrane region" description="Helical" evidence="1">
    <location>
        <begin position="106"/>
        <end position="127"/>
    </location>
</feature>
<evidence type="ECO:0000313" key="2">
    <source>
        <dbReference type="EMBL" id="SCB42746.1"/>
    </source>
</evidence>
<name>A0A1C3WSA6_9BRAD</name>
<gene>
    <name evidence="2" type="ORF">GA0061098_1009173</name>
</gene>
<feature type="transmembrane region" description="Helical" evidence="1">
    <location>
        <begin position="212"/>
        <end position="232"/>
    </location>
</feature>
<feature type="transmembrane region" description="Helical" evidence="1">
    <location>
        <begin position="425"/>
        <end position="443"/>
    </location>
</feature>
<keyword evidence="1" id="KW-0472">Membrane</keyword>
<evidence type="ECO:0000313" key="3">
    <source>
        <dbReference type="Proteomes" id="UP000199184"/>
    </source>
</evidence>
<dbReference type="GO" id="GO:0016757">
    <property type="term" value="F:glycosyltransferase activity"/>
    <property type="evidence" value="ECO:0007669"/>
    <property type="project" value="UniProtKB-KW"/>
</dbReference>
<feature type="transmembrane region" description="Helical" evidence="1">
    <location>
        <begin position="253"/>
        <end position="281"/>
    </location>
</feature>
<feature type="transmembrane region" description="Helical" evidence="1">
    <location>
        <begin position="399"/>
        <end position="419"/>
    </location>
</feature>
<protein>
    <submittedName>
        <fullName evidence="2">Mannosyltransferase related to Gpi18</fullName>
    </submittedName>
</protein>
<dbReference type="EMBL" id="FMAI01000009">
    <property type="protein sequence ID" value="SCB42746.1"/>
    <property type="molecule type" value="Genomic_DNA"/>
</dbReference>
<dbReference type="AlphaFoldDB" id="A0A1C3WSA6"/>
<keyword evidence="2" id="KW-0808">Transferase</keyword>
<organism evidence="2 3">
    <name type="scientific">Bradyrhizobium shewense</name>
    <dbReference type="NCBI Taxonomy" id="1761772"/>
    <lineage>
        <taxon>Bacteria</taxon>
        <taxon>Pseudomonadati</taxon>
        <taxon>Pseudomonadota</taxon>
        <taxon>Alphaproteobacteria</taxon>
        <taxon>Hyphomicrobiales</taxon>
        <taxon>Nitrobacteraceae</taxon>
        <taxon>Bradyrhizobium</taxon>
    </lineage>
</organism>
<dbReference type="Proteomes" id="UP000199184">
    <property type="component" value="Unassembled WGS sequence"/>
</dbReference>
<sequence length="458" mass="50277">MTKETIGTGRSPQPDCFIRPDETSLRGSPLALALMVVCGFLGLVLRYLVREHATSDTFQFLLPWYVFTRDYGIGALAEPFTNYTPFYSYLLLIAARFDGLGQPLSLVKAISAIFEFGCAVVVAQMVWRATKVPLRTSMAFCAVWLAPTVIFNGAMWGQADSIWTIFTLVSVALFMRDRNGILPFAVAFSVKAQAVFLSPFVLGMILRRRIHVAWLATVPGVYLLLAIPVLVAGRSLVSVLGVYMDQINTFDRLFISAANIWIFASGTPYAIGVAVGVVLAAASGLALSVFIARSKRSEPEFILLVACVSLMLMPYLLPKMHERYFYAFETASIALSCINLRYLPFAVIAQVDGVLSYLAYDRGIAMGLPPAALCNTFLAFYLVLDLWRGKESGFRFPRLAWLGFTVSTAGLLCYLVLAGSGWNMSPAYLIATGLATAMTVRLLKESQRTSASGPERLR</sequence>
<dbReference type="RefSeq" id="WP_091959276.1">
    <property type="nucleotide sequence ID" value="NZ_FMAI01000009.1"/>
</dbReference>
<feature type="transmembrane region" description="Helical" evidence="1">
    <location>
        <begin position="363"/>
        <end position="387"/>
    </location>
</feature>
<keyword evidence="1" id="KW-0812">Transmembrane</keyword>
<feature type="transmembrane region" description="Helical" evidence="1">
    <location>
        <begin position="181"/>
        <end position="206"/>
    </location>
</feature>
<accession>A0A1C3WSA6</accession>